<feature type="compositionally biased region" description="Acidic residues" evidence="1">
    <location>
        <begin position="197"/>
        <end position="210"/>
    </location>
</feature>
<sequence length="210" mass="22710">MPSKTPRAKASSCALVAQNLKLYDCLVKVTDFDSTKSSIFWLSGYLRKPTGLQKDGTIDCVELSYPRFIRDLETHFDFDPDTHELQWHDNMSVSQLKLEASSNSDDGSQSIEPWIVETHNSWVAALMIMQATNSSSNLQASSVSEVSSATTAGSSVLGDAATAAPVFVICKKDSNYSDIESEVSDTTTDSSGASDAATDENEASDTTEKQ</sequence>
<evidence type="ECO:0000256" key="1">
    <source>
        <dbReference type="SAM" id="MobiDB-lite"/>
    </source>
</evidence>
<name>A0A9W9RJQ0_PENBR</name>
<dbReference type="Proteomes" id="UP001148299">
    <property type="component" value="Unassembled WGS sequence"/>
</dbReference>
<protein>
    <submittedName>
        <fullName evidence="2">Uncharacterized protein</fullName>
    </submittedName>
</protein>
<feature type="compositionally biased region" description="Low complexity" evidence="1">
    <location>
        <begin position="184"/>
        <end position="196"/>
    </location>
</feature>
<comment type="caution">
    <text evidence="2">The sequence shown here is derived from an EMBL/GenBank/DDBJ whole genome shotgun (WGS) entry which is preliminary data.</text>
</comment>
<evidence type="ECO:0000313" key="2">
    <source>
        <dbReference type="EMBL" id="KAJ5361475.1"/>
    </source>
</evidence>
<gene>
    <name evidence="2" type="ORF">N7541_002319</name>
</gene>
<accession>A0A9W9RJQ0</accession>
<reference evidence="2" key="2">
    <citation type="journal article" date="2023" name="IMA Fungus">
        <title>Comparative genomic study of the Penicillium genus elucidates a diverse pangenome and 15 lateral gene transfer events.</title>
        <authorList>
            <person name="Petersen C."/>
            <person name="Sorensen T."/>
            <person name="Nielsen M.R."/>
            <person name="Sondergaard T.E."/>
            <person name="Sorensen J.L."/>
            <person name="Fitzpatrick D.A."/>
            <person name="Frisvad J.C."/>
            <person name="Nielsen K.L."/>
        </authorList>
    </citation>
    <scope>NUCLEOTIDE SEQUENCE</scope>
    <source>
        <strain evidence="2">IBT 35675</strain>
    </source>
</reference>
<feature type="region of interest" description="Disordered" evidence="1">
    <location>
        <begin position="178"/>
        <end position="210"/>
    </location>
</feature>
<evidence type="ECO:0000313" key="3">
    <source>
        <dbReference type="Proteomes" id="UP001148299"/>
    </source>
</evidence>
<keyword evidence="3" id="KW-1185">Reference proteome</keyword>
<dbReference type="EMBL" id="JAPZBR010000002">
    <property type="protein sequence ID" value="KAJ5361475.1"/>
    <property type="molecule type" value="Genomic_DNA"/>
</dbReference>
<organism evidence="2 3">
    <name type="scientific">Penicillium brevicompactum</name>
    <dbReference type="NCBI Taxonomy" id="5074"/>
    <lineage>
        <taxon>Eukaryota</taxon>
        <taxon>Fungi</taxon>
        <taxon>Dikarya</taxon>
        <taxon>Ascomycota</taxon>
        <taxon>Pezizomycotina</taxon>
        <taxon>Eurotiomycetes</taxon>
        <taxon>Eurotiomycetidae</taxon>
        <taxon>Eurotiales</taxon>
        <taxon>Aspergillaceae</taxon>
        <taxon>Penicillium</taxon>
    </lineage>
</organism>
<reference evidence="2" key="1">
    <citation type="submission" date="2022-12" db="EMBL/GenBank/DDBJ databases">
        <authorList>
            <person name="Petersen C."/>
        </authorList>
    </citation>
    <scope>NUCLEOTIDE SEQUENCE</scope>
    <source>
        <strain evidence="2">IBT 35675</strain>
    </source>
</reference>
<dbReference type="AlphaFoldDB" id="A0A9W9RJQ0"/>
<proteinExistence type="predicted"/>